<gene>
    <name evidence="9" type="ORF">RM530_11390</name>
</gene>
<evidence type="ECO:0000256" key="1">
    <source>
        <dbReference type="ARBA" id="ARBA00004162"/>
    </source>
</evidence>
<feature type="domain" description="Phage shock protein PspC N-terminal" evidence="8">
    <location>
        <begin position="9"/>
        <end position="65"/>
    </location>
</feature>
<evidence type="ECO:0000256" key="3">
    <source>
        <dbReference type="ARBA" id="ARBA00022692"/>
    </source>
</evidence>
<feature type="transmembrane region" description="Helical" evidence="7">
    <location>
        <begin position="12"/>
        <end position="30"/>
    </location>
</feature>
<evidence type="ECO:0000256" key="2">
    <source>
        <dbReference type="ARBA" id="ARBA00022475"/>
    </source>
</evidence>
<keyword evidence="2" id="KW-1003">Cell membrane</keyword>
<feature type="transmembrane region" description="Helical" evidence="7">
    <location>
        <begin position="36"/>
        <end position="64"/>
    </location>
</feature>
<keyword evidence="3 7" id="KW-0812">Transmembrane</keyword>
<dbReference type="PANTHER" id="PTHR33885">
    <property type="entry name" value="PHAGE SHOCK PROTEIN C"/>
    <property type="match status" value="1"/>
</dbReference>
<accession>A0ABU2WJA8</accession>
<dbReference type="Pfam" id="PF04024">
    <property type="entry name" value="PspC"/>
    <property type="match status" value="1"/>
</dbReference>
<evidence type="ECO:0000256" key="5">
    <source>
        <dbReference type="ARBA" id="ARBA00023136"/>
    </source>
</evidence>
<name>A0ABU2WJA8_9GAMM</name>
<sequence length="132" mass="15222">MIDREFWSRLRRIPASGMVAGVCAGFADYFDWNVRLIRVLVVLATIFIFGPIAFVGYAVLWYVMERGEHGDAARSNERSTRSNSPIGNGFATKARGDARERFRRLEQRLVALEECVTSEEFELRREFRKLEA</sequence>
<dbReference type="RefSeq" id="WP_311365351.1">
    <property type="nucleotide sequence ID" value="NZ_JAVRIC010000015.1"/>
</dbReference>
<keyword evidence="4 7" id="KW-1133">Transmembrane helix</keyword>
<organism evidence="9 10">
    <name type="scientific">Banduia mediterranea</name>
    <dbReference type="NCBI Taxonomy" id="3075609"/>
    <lineage>
        <taxon>Bacteria</taxon>
        <taxon>Pseudomonadati</taxon>
        <taxon>Pseudomonadota</taxon>
        <taxon>Gammaproteobacteria</taxon>
        <taxon>Nevskiales</taxon>
        <taxon>Algiphilaceae</taxon>
        <taxon>Banduia</taxon>
    </lineage>
</organism>
<dbReference type="Proteomes" id="UP001254608">
    <property type="component" value="Unassembled WGS sequence"/>
</dbReference>
<dbReference type="InterPro" id="IPR007168">
    <property type="entry name" value="Phageshock_PspC_N"/>
</dbReference>
<comment type="subcellular location">
    <subcellularLocation>
        <location evidence="1">Cell membrane</location>
        <topology evidence="1">Single-pass membrane protein</topology>
    </subcellularLocation>
</comment>
<comment type="caution">
    <text evidence="9">The sequence shown here is derived from an EMBL/GenBank/DDBJ whole genome shotgun (WGS) entry which is preliminary data.</text>
</comment>
<evidence type="ECO:0000313" key="9">
    <source>
        <dbReference type="EMBL" id="MDT0497961.1"/>
    </source>
</evidence>
<dbReference type="EMBL" id="JAVRIC010000015">
    <property type="protein sequence ID" value="MDT0497961.1"/>
    <property type="molecule type" value="Genomic_DNA"/>
</dbReference>
<evidence type="ECO:0000313" key="10">
    <source>
        <dbReference type="Proteomes" id="UP001254608"/>
    </source>
</evidence>
<evidence type="ECO:0000256" key="4">
    <source>
        <dbReference type="ARBA" id="ARBA00022989"/>
    </source>
</evidence>
<feature type="region of interest" description="Disordered" evidence="6">
    <location>
        <begin position="71"/>
        <end position="94"/>
    </location>
</feature>
<feature type="compositionally biased region" description="Basic and acidic residues" evidence="6">
    <location>
        <begin position="71"/>
        <end position="80"/>
    </location>
</feature>
<proteinExistence type="predicted"/>
<evidence type="ECO:0000259" key="8">
    <source>
        <dbReference type="Pfam" id="PF04024"/>
    </source>
</evidence>
<keyword evidence="5 7" id="KW-0472">Membrane</keyword>
<keyword evidence="10" id="KW-1185">Reference proteome</keyword>
<dbReference type="InterPro" id="IPR052027">
    <property type="entry name" value="PspC"/>
</dbReference>
<evidence type="ECO:0000256" key="7">
    <source>
        <dbReference type="SAM" id="Phobius"/>
    </source>
</evidence>
<protein>
    <submittedName>
        <fullName evidence="9">PspC domain-containing protein</fullName>
    </submittedName>
</protein>
<evidence type="ECO:0000256" key="6">
    <source>
        <dbReference type="SAM" id="MobiDB-lite"/>
    </source>
</evidence>
<reference evidence="9 10" key="1">
    <citation type="submission" date="2023-09" db="EMBL/GenBank/DDBJ databases">
        <authorList>
            <person name="Rey-Velasco X."/>
        </authorList>
    </citation>
    <scope>NUCLEOTIDE SEQUENCE [LARGE SCALE GENOMIC DNA]</scope>
    <source>
        <strain evidence="9 10">W345</strain>
    </source>
</reference>
<dbReference type="PANTHER" id="PTHR33885:SF3">
    <property type="entry name" value="PHAGE SHOCK PROTEIN C"/>
    <property type="match status" value="1"/>
</dbReference>